<protein>
    <recommendedName>
        <fullName evidence="1">glutathione transferase</fullName>
        <ecNumber evidence="1">2.5.1.18</ecNumber>
    </recommendedName>
    <alternativeName>
        <fullName evidence="5">GST class-sigma</fullName>
    </alternativeName>
</protein>
<dbReference type="SFLD" id="SFLDS00019">
    <property type="entry name" value="Glutathione_Transferase_(cytos"/>
    <property type="match status" value="1"/>
</dbReference>
<dbReference type="PANTHER" id="PTHR11571">
    <property type="entry name" value="GLUTATHIONE S-TRANSFERASE"/>
    <property type="match status" value="1"/>
</dbReference>
<comment type="catalytic activity">
    <reaction evidence="4">
        <text>RX + glutathione = an S-substituted glutathione + a halide anion + H(+)</text>
        <dbReference type="Rhea" id="RHEA:16437"/>
        <dbReference type="ChEBI" id="CHEBI:15378"/>
        <dbReference type="ChEBI" id="CHEBI:16042"/>
        <dbReference type="ChEBI" id="CHEBI:17792"/>
        <dbReference type="ChEBI" id="CHEBI:57925"/>
        <dbReference type="ChEBI" id="CHEBI:90779"/>
        <dbReference type="EC" id="2.5.1.18"/>
    </reaction>
</comment>
<evidence type="ECO:0000256" key="5">
    <source>
        <dbReference type="ARBA" id="ARBA00078118"/>
    </source>
</evidence>
<accession>A0AAV5SSZ6</accession>
<dbReference type="EC" id="2.5.1.18" evidence="1"/>
<evidence type="ECO:0000259" key="6">
    <source>
        <dbReference type="PROSITE" id="PS50404"/>
    </source>
</evidence>
<dbReference type="PANTHER" id="PTHR11571:SF256">
    <property type="entry name" value="GST C-TERMINAL DOMAIN-CONTAINING PROTEIN-RELATED"/>
    <property type="match status" value="1"/>
</dbReference>
<dbReference type="GO" id="GO:0005737">
    <property type="term" value="C:cytoplasm"/>
    <property type="evidence" value="ECO:0007669"/>
    <property type="project" value="UniProtKB-ARBA"/>
</dbReference>
<dbReference type="InterPro" id="IPR036282">
    <property type="entry name" value="Glutathione-S-Trfase_C_sf"/>
</dbReference>
<dbReference type="Proteomes" id="UP001432027">
    <property type="component" value="Unassembled WGS sequence"/>
</dbReference>
<evidence type="ECO:0000313" key="9">
    <source>
        <dbReference type="Proteomes" id="UP001432027"/>
    </source>
</evidence>
<dbReference type="Pfam" id="PF14497">
    <property type="entry name" value="GST_C_3"/>
    <property type="match status" value="1"/>
</dbReference>
<dbReference type="SUPFAM" id="SSF47616">
    <property type="entry name" value="GST C-terminal domain-like"/>
    <property type="match status" value="1"/>
</dbReference>
<feature type="domain" description="GST N-terminal" evidence="6">
    <location>
        <begin position="2"/>
        <end position="81"/>
    </location>
</feature>
<evidence type="ECO:0000256" key="4">
    <source>
        <dbReference type="ARBA" id="ARBA00047960"/>
    </source>
</evidence>
<keyword evidence="9" id="KW-1185">Reference proteome</keyword>
<comment type="caution">
    <text evidence="8">The sequence shown here is derived from an EMBL/GenBank/DDBJ whole genome shotgun (WGS) entry which is preliminary data.</text>
</comment>
<dbReference type="GO" id="GO:0006749">
    <property type="term" value="P:glutathione metabolic process"/>
    <property type="evidence" value="ECO:0007669"/>
    <property type="project" value="TreeGrafter"/>
</dbReference>
<proteinExistence type="inferred from homology"/>
<dbReference type="CDD" id="cd03039">
    <property type="entry name" value="GST_N_Sigma_like"/>
    <property type="match status" value="1"/>
</dbReference>
<evidence type="ECO:0000259" key="7">
    <source>
        <dbReference type="PROSITE" id="PS50405"/>
    </source>
</evidence>
<dbReference type="InterPro" id="IPR036249">
    <property type="entry name" value="Thioredoxin-like_sf"/>
</dbReference>
<sequence>MPKYELYYFAIRGLGEVPRQLLALAGVEYTNIRVEDEAWEEGSIKRKMPFGQMPVLFIDDKPLPQSLAINRYLAKLCGLAGKTPFETALVDAMADLWKDFNDEFEIYWDIKLGWEEGDVKAAKTRHAVPAVHKFFPMITKTIKESRSGFLVGDSLTWVDVLVANYADEINLEEPALIADYPEILAHKERIHAIHALKKWIKNRE</sequence>
<evidence type="ECO:0000256" key="1">
    <source>
        <dbReference type="ARBA" id="ARBA00012452"/>
    </source>
</evidence>
<dbReference type="InterPro" id="IPR050213">
    <property type="entry name" value="GST_superfamily"/>
</dbReference>
<dbReference type="PROSITE" id="PS50405">
    <property type="entry name" value="GST_CTER"/>
    <property type="match status" value="1"/>
</dbReference>
<dbReference type="PROSITE" id="PS50404">
    <property type="entry name" value="GST_NTER"/>
    <property type="match status" value="1"/>
</dbReference>
<comment type="similarity">
    <text evidence="3">Belongs to the GST superfamily. Sigma family.</text>
</comment>
<feature type="domain" description="GST C-terminal" evidence="7">
    <location>
        <begin position="83"/>
        <end position="204"/>
    </location>
</feature>
<dbReference type="CDD" id="cd03192">
    <property type="entry name" value="GST_C_Sigma_like"/>
    <property type="match status" value="1"/>
</dbReference>
<keyword evidence="2" id="KW-0808">Transferase</keyword>
<dbReference type="Gene3D" id="1.20.1050.10">
    <property type="match status" value="1"/>
</dbReference>
<dbReference type="InterPro" id="IPR004045">
    <property type="entry name" value="Glutathione_S-Trfase_N"/>
</dbReference>
<dbReference type="InterPro" id="IPR040079">
    <property type="entry name" value="Glutathione_S-Trfase"/>
</dbReference>
<evidence type="ECO:0000256" key="3">
    <source>
        <dbReference type="ARBA" id="ARBA00038317"/>
    </source>
</evidence>
<name>A0AAV5SSZ6_9BILA</name>
<dbReference type="GO" id="GO:0004364">
    <property type="term" value="F:glutathione transferase activity"/>
    <property type="evidence" value="ECO:0007669"/>
    <property type="project" value="UniProtKB-EC"/>
</dbReference>
<dbReference type="InterPro" id="IPR010987">
    <property type="entry name" value="Glutathione-S-Trfase_C-like"/>
</dbReference>
<dbReference type="AlphaFoldDB" id="A0AAV5SSZ6"/>
<gene>
    <name evidence="8" type="ORF">PENTCL1PPCAC_5494</name>
</gene>
<dbReference type="FunFam" id="3.40.30.10:FF:000258">
    <property type="entry name" value="Glutathione S-transferase"/>
    <property type="match status" value="1"/>
</dbReference>
<evidence type="ECO:0000313" key="8">
    <source>
        <dbReference type="EMBL" id="GMS83319.1"/>
    </source>
</evidence>
<reference evidence="8" key="1">
    <citation type="submission" date="2023-10" db="EMBL/GenBank/DDBJ databases">
        <title>Genome assembly of Pristionchus species.</title>
        <authorList>
            <person name="Yoshida K."/>
            <person name="Sommer R.J."/>
        </authorList>
    </citation>
    <scope>NUCLEOTIDE SEQUENCE</scope>
    <source>
        <strain evidence="8">RS0144</strain>
    </source>
</reference>
<dbReference type="Pfam" id="PF02798">
    <property type="entry name" value="GST_N"/>
    <property type="match status" value="1"/>
</dbReference>
<dbReference type="SUPFAM" id="SSF52833">
    <property type="entry name" value="Thioredoxin-like"/>
    <property type="match status" value="1"/>
</dbReference>
<dbReference type="InterPro" id="IPR004046">
    <property type="entry name" value="GST_C"/>
</dbReference>
<dbReference type="Gene3D" id="3.40.30.10">
    <property type="entry name" value="Glutaredoxin"/>
    <property type="match status" value="1"/>
</dbReference>
<dbReference type="SFLD" id="SFLDG01205">
    <property type="entry name" value="AMPS.1"/>
    <property type="match status" value="1"/>
</dbReference>
<dbReference type="FunFam" id="1.20.1050.10:FF:000031">
    <property type="entry name" value="Glutathione S-Transferase"/>
    <property type="match status" value="1"/>
</dbReference>
<dbReference type="EMBL" id="BTSX01000002">
    <property type="protein sequence ID" value="GMS83319.1"/>
    <property type="molecule type" value="Genomic_DNA"/>
</dbReference>
<evidence type="ECO:0000256" key="2">
    <source>
        <dbReference type="ARBA" id="ARBA00022679"/>
    </source>
</evidence>
<dbReference type="SFLD" id="SFLDG00363">
    <property type="entry name" value="AMPS_(cytGST):_Alpha-__Mu-__Pi"/>
    <property type="match status" value="1"/>
</dbReference>
<organism evidence="8 9">
    <name type="scientific">Pristionchus entomophagus</name>
    <dbReference type="NCBI Taxonomy" id="358040"/>
    <lineage>
        <taxon>Eukaryota</taxon>
        <taxon>Metazoa</taxon>
        <taxon>Ecdysozoa</taxon>
        <taxon>Nematoda</taxon>
        <taxon>Chromadorea</taxon>
        <taxon>Rhabditida</taxon>
        <taxon>Rhabditina</taxon>
        <taxon>Diplogasteromorpha</taxon>
        <taxon>Diplogasteroidea</taxon>
        <taxon>Neodiplogasteridae</taxon>
        <taxon>Pristionchus</taxon>
    </lineage>
</organism>